<dbReference type="EMBL" id="CP032331">
    <property type="protein sequence ID" value="QCO04882.1"/>
    <property type="molecule type" value="Genomic_DNA"/>
</dbReference>
<proteinExistence type="predicted"/>
<accession>A0A4D8QG24</accession>
<evidence type="ECO:0000313" key="3">
    <source>
        <dbReference type="Proteomes" id="UP000298596"/>
    </source>
</evidence>
<feature type="transmembrane region" description="Helical" evidence="1">
    <location>
        <begin position="36"/>
        <end position="52"/>
    </location>
</feature>
<reference evidence="2 3" key="1">
    <citation type="submission" date="2018-09" db="EMBL/GenBank/DDBJ databases">
        <title>Whole genome based analysis of evolution and adaptive divergence in Indian and Brazilian strains of Azospirillum brasilense.</title>
        <authorList>
            <person name="Singh C."/>
            <person name="Tripathi A.K."/>
        </authorList>
    </citation>
    <scope>NUCLEOTIDE SEQUENCE [LARGE SCALE GENOMIC DNA]</scope>
    <source>
        <strain evidence="2 3">MTCC4036</strain>
        <plasmid evidence="2 3">p1</plasmid>
    </source>
</reference>
<protein>
    <submittedName>
        <fullName evidence="2">Uncharacterized protein</fullName>
    </submittedName>
</protein>
<organism evidence="2 3">
    <name type="scientific">Azospirillum brasilense</name>
    <dbReference type="NCBI Taxonomy" id="192"/>
    <lineage>
        <taxon>Bacteria</taxon>
        <taxon>Pseudomonadati</taxon>
        <taxon>Pseudomonadota</taxon>
        <taxon>Alphaproteobacteria</taxon>
        <taxon>Rhodospirillales</taxon>
        <taxon>Azospirillaceae</taxon>
        <taxon>Azospirillum</taxon>
    </lineage>
</organism>
<sequence length="81" mass="8782">MYYQDGWKWAGIPLGLTALMPWVFTADAPELLDWTALPPAAIALAVAGRIALPIQTGRTGRTGETPWCAGLPFIRAMREIG</sequence>
<keyword evidence="1" id="KW-0812">Transmembrane</keyword>
<evidence type="ECO:0000256" key="1">
    <source>
        <dbReference type="SAM" id="Phobius"/>
    </source>
</evidence>
<geneLocation type="plasmid" evidence="2">
    <name>p1</name>
</geneLocation>
<dbReference type="AlphaFoldDB" id="A0A4D8QG24"/>
<feature type="transmembrane region" description="Helical" evidence="1">
    <location>
        <begin position="7"/>
        <end position="24"/>
    </location>
</feature>
<dbReference type="Proteomes" id="UP000298596">
    <property type="component" value="Plasmid p1"/>
</dbReference>
<evidence type="ECO:0000313" key="2">
    <source>
        <dbReference type="EMBL" id="QCO04882.1"/>
    </source>
</evidence>
<name>A0A4D8QG24_AZOBR</name>
<keyword evidence="2" id="KW-0614">Plasmid</keyword>
<keyword evidence="1" id="KW-0472">Membrane</keyword>
<keyword evidence="1" id="KW-1133">Transmembrane helix</keyword>
<gene>
    <name evidence="2" type="ORF">D3867_23785</name>
</gene>